<evidence type="ECO:0000313" key="5">
    <source>
        <dbReference type="Proteomes" id="UP000199287"/>
    </source>
</evidence>
<feature type="compositionally biased region" description="Acidic residues" evidence="1">
    <location>
        <begin position="180"/>
        <end position="209"/>
    </location>
</feature>
<dbReference type="RefSeq" id="WP_093371073.1">
    <property type="nucleotide sequence ID" value="NZ_FOQA01000003.1"/>
</dbReference>
<dbReference type="SUPFAM" id="SSF55383">
    <property type="entry name" value="Copper amine oxidase, domain N"/>
    <property type="match status" value="1"/>
</dbReference>
<dbReference type="InterPro" id="IPR036582">
    <property type="entry name" value="Mao_N_sf"/>
</dbReference>
<evidence type="ECO:0000256" key="1">
    <source>
        <dbReference type="SAM" id="MobiDB-lite"/>
    </source>
</evidence>
<dbReference type="EMBL" id="FOQA01000003">
    <property type="protein sequence ID" value="SFH80611.1"/>
    <property type="molecule type" value="Genomic_DNA"/>
</dbReference>
<dbReference type="AlphaFoldDB" id="A0A1I3D285"/>
<evidence type="ECO:0000256" key="2">
    <source>
        <dbReference type="SAM" id="SignalP"/>
    </source>
</evidence>
<gene>
    <name evidence="4" type="ORF">SAMN05192551_103112</name>
</gene>
<accession>A0A1I3D285</accession>
<dbReference type="Gene3D" id="3.30.457.10">
    <property type="entry name" value="Copper amine oxidase-like, N-terminal domain"/>
    <property type="match status" value="1"/>
</dbReference>
<evidence type="ECO:0000313" key="4">
    <source>
        <dbReference type="EMBL" id="SFH80611.1"/>
    </source>
</evidence>
<dbReference type="STRING" id="69895.SAMN05192551_103112"/>
<dbReference type="Proteomes" id="UP000199287">
    <property type="component" value="Unassembled WGS sequence"/>
</dbReference>
<name>A0A1I3D285_9FIRM</name>
<dbReference type="Pfam" id="PF07833">
    <property type="entry name" value="Cu_amine_oxidN1"/>
    <property type="match status" value="1"/>
</dbReference>
<proteinExistence type="predicted"/>
<keyword evidence="2" id="KW-0732">Signal</keyword>
<feature type="domain" description="Copper amine oxidase-like N-terminal" evidence="3">
    <location>
        <begin position="228"/>
        <end position="343"/>
    </location>
</feature>
<keyword evidence="5" id="KW-1185">Reference proteome</keyword>
<dbReference type="InterPro" id="IPR012854">
    <property type="entry name" value="Cu_amine_oxidase-like_N"/>
</dbReference>
<evidence type="ECO:0000259" key="3">
    <source>
        <dbReference type="Pfam" id="PF07833"/>
    </source>
</evidence>
<protein>
    <submittedName>
        <fullName evidence="4">Copper amine oxidase N-terminal domain-containing protein</fullName>
    </submittedName>
</protein>
<organism evidence="4 5">
    <name type="scientific">Tindallia magadiensis</name>
    <dbReference type="NCBI Taxonomy" id="69895"/>
    <lineage>
        <taxon>Bacteria</taxon>
        <taxon>Bacillati</taxon>
        <taxon>Bacillota</taxon>
        <taxon>Clostridia</taxon>
        <taxon>Peptostreptococcales</taxon>
        <taxon>Tindalliaceae</taxon>
        <taxon>Tindallia</taxon>
    </lineage>
</organism>
<reference evidence="5" key="1">
    <citation type="submission" date="2016-10" db="EMBL/GenBank/DDBJ databases">
        <authorList>
            <person name="Varghese N."/>
            <person name="Submissions S."/>
        </authorList>
    </citation>
    <scope>NUCLEOTIDE SEQUENCE [LARGE SCALE GENOMIC DNA]</scope>
    <source>
        <strain evidence="5">Z-7934</strain>
    </source>
</reference>
<feature type="region of interest" description="Disordered" evidence="1">
    <location>
        <begin position="169"/>
        <end position="212"/>
    </location>
</feature>
<dbReference type="OrthoDB" id="1696951at2"/>
<sequence>MKQRISMFLILILLATSTVTYAASENSVNYTPRVRVDHLFTQEDAPRLRIEESNLGDFREDERIRLHLENAEWKNIDQIPADTQVRGSATGVRISRVTSRTLQVTLEKDESINEKAGYQIPIYAEATAGGYATVRIEAWTGGVTAETLNFAGVVGPEKTGEQWLREDMPGHFEEEKQEEKVEEEPEEIVEEPEIPEEPIEPEEPAEPEEPSIPSEVIFFVDETGYIKDGIQYPTDVAPFIKSLPGGTGRTMMPLHHVSLALGAEEVIWDEKSRSVTVHKGEDTLQLKIDEPELLINNEVITMDTPAIIQPTGDGLGRTMIPVAHLAQALSVEYQWNPEDRSVTFQPLFHP</sequence>
<feature type="signal peptide" evidence="2">
    <location>
        <begin position="1"/>
        <end position="22"/>
    </location>
</feature>
<feature type="compositionally biased region" description="Basic and acidic residues" evidence="1">
    <location>
        <begin position="169"/>
        <end position="179"/>
    </location>
</feature>
<feature type="chain" id="PRO_5011773288" evidence="2">
    <location>
        <begin position="23"/>
        <end position="350"/>
    </location>
</feature>